<name>A0ABQ5UWJ4_9HYPH</name>
<reference evidence="2" key="1">
    <citation type="journal article" date="2014" name="Int. J. Syst. Evol. Microbiol.">
        <title>Complete genome of a new Firmicutes species belonging to the dominant human colonic microbiota ('Ruminococcus bicirculans') reveals two chromosomes and a selective capacity to utilize plant glucans.</title>
        <authorList>
            <consortium name="NISC Comparative Sequencing Program"/>
            <person name="Wegmann U."/>
            <person name="Louis P."/>
            <person name="Goesmann A."/>
            <person name="Henrissat B."/>
            <person name="Duncan S.H."/>
            <person name="Flint H.J."/>
        </authorList>
    </citation>
    <scope>NUCLEOTIDE SEQUENCE</scope>
    <source>
        <strain evidence="2">NBRC 107169</strain>
    </source>
</reference>
<dbReference type="InterPro" id="IPR008030">
    <property type="entry name" value="NmrA-like"/>
</dbReference>
<proteinExistence type="predicted"/>
<dbReference type="Pfam" id="PF05368">
    <property type="entry name" value="NmrA"/>
    <property type="match status" value="1"/>
</dbReference>
<dbReference type="Proteomes" id="UP001161405">
    <property type="component" value="Unassembled WGS sequence"/>
</dbReference>
<protein>
    <recommendedName>
        <fullName evidence="1">NmrA-like domain-containing protein</fullName>
    </recommendedName>
</protein>
<dbReference type="InterPro" id="IPR036291">
    <property type="entry name" value="NAD(P)-bd_dom_sf"/>
</dbReference>
<accession>A0ABQ5UWJ4</accession>
<organism evidence="2 3">
    <name type="scientific">Maritalea porphyrae</name>
    <dbReference type="NCBI Taxonomy" id="880732"/>
    <lineage>
        <taxon>Bacteria</taxon>
        <taxon>Pseudomonadati</taxon>
        <taxon>Pseudomonadota</taxon>
        <taxon>Alphaproteobacteria</taxon>
        <taxon>Hyphomicrobiales</taxon>
        <taxon>Devosiaceae</taxon>
        <taxon>Maritalea</taxon>
    </lineage>
</organism>
<dbReference type="InterPro" id="IPR051604">
    <property type="entry name" value="Ergot_Alk_Oxidoreductase"/>
</dbReference>
<evidence type="ECO:0000313" key="3">
    <source>
        <dbReference type="Proteomes" id="UP001161405"/>
    </source>
</evidence>
<dbReference type="SUPFAM" id="SSF51735">
    <property type="entry name" value="NAD(P)-binding Rossmann-fold domains"/>
    <property type="match status" value="1"/>
</dbReference>
<dbReference type="Gene3D" id="3.40.50.720">
    <property type="entry name" value="NAD(P)-binding Rossmann-like Domain"/>
    <property type="match status" value="1"/>
</dbReference>
<feature type="domain" description="NmrA-like" evidence="1">
    <location>
        <begin position="7"/>
        <end position="288"/>
    </location>
</feature>
<dbReference type="PANTHER" id="PTHR43162:SF1">
    <property type="entry name" value="PRESTALK A DIFFERENTIATION PROTEIN A"/>
    <property type="match status" value="1"/>
</dbReference>
<keyword evidence="3" id="KW-1185">Reference proteome</keyword>
<dbReference type="PANTHER" id="PTHR43162">
    <property type="match status" value="1"/>
</dbReference>
<reference evidence="2" key="2">
    <citation type="submission" date="2023-01" db="EMBL/GenBank/DDBJ databases">
        <title>Draft genome sequence of Maritalea porphyrae strain NBRC 107169.</title>
        <authorList>
            <person name="Sun Q."/>
            <person name="Mori K."/>
        </authorList>
    </citation>
    <scope>NUCLEOTIDE SEQUENCE</scope>
    <source>
        <strain evidence="2">NBRC 107169</strain>
    </source>
</reference>
<sequence>MSKRPTYAVFNANSDQANPIVAEAARQGLQVRAISRNEPDKSQWPNPQNIETKASDLNSFWSVFSALKGIRAAFWHLPTPLDAKSPSIWIRNLIIAAHMRRLNLLVISTSGPSDARFDDAELITNNKKLEDGFLKSGLKVIVLRPTVYLENLKTHALAPGFVQGEDLYYPPISNDRRISYTSHQDQAIAAIAALQRPDLAGKSFDISSKGAPTGDEIVAYYNTHTDANAQFKPESPTELGARITNTTGIPQIGNMMRELYEKINAMPENGMVLEASKAEKALGVKFSDWKSRMSEWQ</sequence>
<dbReference type="EMBL" id="BSNI01000002">
    <property type="protein sequence ID" value="GLQ18923.1"/>
    <property type="molecule type" value="Genomic_DNA"/>
</dbReference>
<evidence type="ECO:0000259" key="1">
    <source>
        <dbReference type="Pfam" id="PF05368"/>
    </source>
</evidence>
<gene>
    <name evidence="2" type="ORF">GCM10007879_31720</name>
</gene>
<evidence type="ECO:0000313" key="2">
    <source>
        <dbReference type="EMBL" id="GLQ18923.1"/>
    </source>
</evidence>
<comment type="caution">
    <text evidence="2">The sequence shown here is derived from an EMBL/GenBank/DDBJ whole genome shotgun (WGS) entry which is preliminary data.</text>
</comment>
<dbReference type="RefSeq" id="WP_284366046.1">
    <property type="nucleotide sequence ID" value="NZ_BSNI01000002.1"/>
</dbReference>